<evidence type="ECO:0000256" key="6">
    <source>
        <dbReference type="SAM" id="Coils"/>
    </source>
</evidence>
<dbReference type="GO" id="GO:0016020">
    <property type="term" value="C:membrane"/>
    <property type="evidence" value="ECO:0007669"/>
    <property type="project" value="UniProtKB-SubCell"/>
</dbReference>
<dbReference type="AlphaFoldDB" id="A0A9Q3ZC65"/>
<keyword evidence="6" id="KW-0175">Coiled coil</keyword>
<dbReference type="PANTHER" id="PTHR30386">
    <property type="entry name" value="MEMBRANE FUSION SUBUNIT OF EMRAB-TOLC MULTIDRUG EFFLUX PUMP"/>
    <property type="match status" value="1"/>
</dbReference>
<feature type="domain" description="p-hydroxybenzoic acid efflux pump subunit AaeA-like beta-barrel" evidence="10">
    <location>
        <begin position="235"/>
        <end position="328"/>
    </location>
</feature>
<gene>
    <name evidence="11" type="ORF">LZG35_05180</name>
</gene>
<dbReference type="KEGG" id="axe:P40_20655"/>
<comment type="subcellular location">
    <subcellularLocation>
        <location evidence="1">Membrane</location>
        <topology evidence="1">Single-pass membrane protein</topology>
    </subcellularLocation>
</comment>
<dbReference type="GeneID" id="94688728"/>
<feature type="transmembrane region" description="Helical" evidence="7">
    <location>
        <begin position="12"/>
        <end position="30"/>
    </location>
</feature>
<feature type="domain" description="Multidrug resistance protein MdtA-like barrel-sandwich hybrid" evidence="9">
    <location>
        <begin position="44"/>
        <end position="223"/>
    </location>
</feature>
<feature type="coiled-coil region" evidence="6">
    <location>
        <begin position="105"/>
        <end position="170"/>
    </location>
</feature>
<evidence type="ECO:0000313" key="11">
    <source>
        <dbReference type="EMBL" id="MCE7508020.1"/>
    </source>
</evidence>
<dbReference type="InterPro" id="IPR058625">
    <property type="entry name" value="MdtA-like_BSH"/>
</dbReference>
<dbReference type="Pfam" id="PF25876">
    <property type="entry name" value="HH_MFP_RND"/>
    <property type="match status" value="1"/>
</dbReference>
<evidence type="ECO:0000256" key="3">
    <source>
        <dbReference type="ARBA" id="ARBA00022692"/>
    </source>
</evidence>
<evidence type="ECO:0000313" key="12">
    <source>
        <dbReference type="Proteomes" id="UP001107961"/>
    </source>
</evidence>
<evidence type="ECO:0000256" key="4">
    <source>
        <dbReference type="ARBA" id="ARBA00022989"/>
    </source>
</evidence>
<dbReference type="Proteomes" id="UP001107961">
    <property type="component" value="Unassembled WGS sequence"/>
</dbReference>
<dbReference type="InterPro" id="IPR058624">
    <property type="entry name" value="MdtA-like_HH"/>
</dbReference>
<protein>
    <submittedName>
        <fullName evidence="11">HlyD family secretion protein</fullName>
    </submittedName>
</protein>
<keyword evidence="3 7" id="KW-0812">Transmembrane</keyword>
<feature type="domain" description="Multidrug resistance protein MdtA-like alpha-helical hairpin" evidence="8">
    <location>
        <begin position="105"/>
        <end position="166"/>
    </location>
</feature>
<evidence type="ECO:0000256" key="2">
    <source>
        <dbReference type="ARBA" id="ARBA00009477"/>
    </source>
</evidence>
<comment type="similarity">
    <text evidence="2">Belongs to the membrane fusion protein (MFP) (TC 8.A.1) family.</text>
</comment>
<evidence type="ECO:0000256" key="1">
    <source>
        <dbReference type="ARBA" id="ARBA00004167"/>
    </source>
</evidence>
<dbReference type="InterPro" id="IPR050739">
    <property type="entry name" value="MFP"/>
</dbReference>
<dbReference type="Pfam" id="PF25963">
    <property type="entry name" value="Beta-barrel_AAEA"/>
    <property type="match status" value="1"/>
</dbReference>
<organism evidence="11 12">
    <name type="scientific">Alloalcanivorax xenomutans</name>
    <dbReference type="NCBI Taxonomy" id="1094342"/>
    <lineage>
        <taxon>Bacteria</taxon>
        <taxon>Pseudomonadati</taxon>
        <taxon>Pseudomonadota</taxon>
        <taxon>Gammaproteobacteria</taxon>
        <taxon>Oceanospirillales</taxon>
        <taxon>Alcanivoracaceae</taxon>
        <taxon>Alloalcanivorax</taxon>
    </lineage>
</organism>
<dbReference type="SUPFAM" id="SSF111369">
    <property type="entry name" value="HlyD-like secretion proteins"/>
    <property type="match status" value="1"/>
</dbReference>
<dbReference type="Gene3D" id="2.40.30.170">
    <property type="match status" value="1"/>
</dbReference>
<comment type="caution">
    <text evidence="11">The sequence shown here is derived from an EMBL/GenBank/DDBJ whole genome shotgun (WGS) entry which is preliminary data.</text>
</comment>
<evidence type="ECO:0000259" key="10">
    <source>
        <dbReference type="Pfam" id="PF25963"/>
    </source>
</evidence>
<sequence length="357" mass="40015">MTPEQQFSRWVRRALVVFALVFTYVVWMDLHAPLTTLSRVQRYVVQVAPQVAGEVTGVAVTNGDHVNQGDLLFTVAEQDYRLIMDGAELRVAEAGQDNAVLLADLAGARARETSARATLEEARRQRQRLKNLFEGGAVSRQEWEQGELAVDNAESELESARAAIRSLETRLGEDKEHNLALAQAMNELEKARLDWSRTRITAPVAGVVDNLQLESGTYANAREPLVSLIADAPVWVAADFREKSLRDVHPGDRAEIVFDAWPGRVFEARVQSMGKGVRDGQGVPDGQLAQVENTDRWVRDAQRVRVRLVLEDSEENLPLRVGARTTVQLYPRDGLAWLSHGFGWLQIRMLSLLHYLY</sequence>
<keyword evidence="12" id="KW-1185">Reference proteome</keyword>
<dbReference type="Gene3D" id="2.40.50.100">
    <property type="match status" value="1"/>
</dbReference>
<dbReference type="Pfam" id="PF25917">
    <property type="entry name" value="BSH_RND"/>
    <property type="match status" value="1"/>
</dbReference>
<reference evidence="11" key="1">
    <citation type="submission" date="2022-01" db="EMBL/GenBank/DDBJ databases">
        <authorList>
            <person name="Karlyshev A.V."/>
            <person name="Jaspars M."/>
        </authorList>
    </citation>
    <scope>NUCLEOTIDE SEQUENCE</scope>
    <source>
        <strain evidence="11">AGSA3-2</strain>
    </source>
</reference>
<dbReference type="GO" id="GO:0055085">
    <property type="term" value="P:transmembrane transport"/>
    <property type="evidence" value="ECO:0007669"/>
    <property type="project" value="InterPro"/>
</dbReference>
<name>A0A9Q3ZC65_9GAMM</name>
<proteinExistence type="inferred from homology"/>
<keyword evidence="5 7" id="KW-0472">Membrane</keyword>
<dbReference type="InterPro" id="IPR058634">
    <property type="entry name" value="AaeA-lik-b-barrel"/>
</dbReference>
<evidence type="ECO:0000256" key="5">
    <source>
        <dbReference type="ARBA" id="ARBA00023136"/>
    </source>
</evidence>
<dbReference type="RefSeq" id="WP_022994718.1">
    <property type="nucleotide sequence ID" value="NZ_CP012331.1"/>
</dbReference>
<accession>A0A9Q3ZC65</accession>
<dbReference type="EMBL" id="JAJVKT010000005">
    <property type="protein sequence ID" value="MCE7508020.1"/>
    <property type="molecule type" value="Genomic_DNA"/>
</dbReference>
<evidence type="ECO:0000259" key="9">
    <source>
        <dbReference type="Pfam" id="PF25917"/>
    </source>
</evidence>
<dbReference type="PANTHER" id="PTHR30386:SF26">
    <property type="entry name" value="TRANSPORT PROTEIN COMB"/>
    <property type="match status" value="1"/>
</dbReference>
<evidence type="ECO:0000259" key="8">
    <source>
        <dbReference type="Pfam" id="PF25876"/>
    </source>
</evidence>
<dbReference type="Gene3D" id="1.10.287.470">
    <property type="entry name" value="Helix hairpin bin"/>
    <property type="match status" value="1"/>
</dbReference>
<keyword evidence="4 7" id="KW-1133">Transmembrane helix</keyword>
<evidence type="ECO:0000256" key="7">
    <source>
        <dbReference type="SAM" id="Phobius"/>
    </source>
</evidence>